<keyword evidence="1" id="KW-1133">Transmembrane helix</keyword>
<keyword evidence="1" id="KW-0472">Membrane</keyword>
<accession>A0A6C0K9Y6</accession>
<proteinExistence type="predicted"/>
<reference evidence="2" key="1">
    <citation type="journal article" date="2020" name="Nature">
        <title>Giant virus diversity and host interactions through global metagenomics.</title>
        <authorList>
            <person name="Schulz F."/>
            <person name="Roux S."/>
            <person name="Paez-Espino D."/>
            <person name="Jungbluth S."/>
            <person name="Walsh D.A."/>
            <person name="Denef V.J."/>
            <person name="McMahon K.D."/>
            <person name="Konstantinidis K.T."/>
            <person name="Eloe-Fadrosh E.A."/>
            <person name="Kyrpides N.C."/>
            <person name="Woyke T."/>
        </authorList>
    </citation>
    <scope>NUCLEOTIDE SEQUENCE</scope>
    <source>
        <strain evidence="2">GVMAG-S-1101172-89</strain>
    </source>
</reference>
<protein>
    <submittedName>
        <fullName evidence="2">Uncharacterized protein</fullName>
    </submittedName>
</protein>
<keyword evidence="1" id="KW-0812">Transmembrane</keyword>
<sequence length="59" mass="6687">MADTEDFPPILQKGESSYVNMREKIILMMMYQKDMAFTQGMLLGFTLGIVTACAIIKNH</sequence>
<organism evidence="2">
    <name type="scientific">viral metagenome</name>
    <dbReference type="NCBI Taxonomy" id="1070528"/>
    <lineage>
        <taxon>unclassified sequences</taxon>
        <taxon>metagenomes</taxon>
        <taxon>organismal metagenomes</taxon>
    </lineage>
</organism>
<dbReference type="EMBL" id="MN740811">
    <property type="protein sequence ID" value="QHU12974.1"/>
    <property type="molecule type" value="Genomic_DNA"/>
</dbReference>
<dbReference type="AlphaFoldDB" id="A0A6C0K9Y6"/>
<evidence type="ECO:0000256" key="1">
    <source>
        <dbReference type="SAM" id="Phobius"/>
    </source>
</evidence>
<evidence type="ECO:0000313" key="2">
    <source>
        <dbReference type="EMBL" id="QHU12974.1"/>
    </source>
</evidence>
<feature type="transmembrane region" description="Helical" evidence="1">
    <location>
        <begin position="36"/>
        <end position="56"/>
    </location>
</feature>
<name>A0A6C0K9Y6_9ZZZZ</name>